<dbReference type="InterPro" id="IPR050273">
    <property type="entry name" value="GppA/Ppx_hydrolase"/>
</dbReference>
<dbReference type="PANTHER" id="PTHR30005">
    <property type="entry name" value="EXOPOLYPHOSPHATASE"/>
    <property type="match status" value="1"/>
</dbReference>
<dbReference type="InterPro" id="IPR043129">
    <property type="entry name" value="ATPase_NBD"/>
</dbReference>
<dbReference type="Proteomes" id="UP001458415">
    <property type="component" value="Unassembled WGS sequence"/>
</dbReference>
<evidence type="ECO:0000313" key="2">
    <source>
        <dbReference type="EMBL" id="MER6984920.1"/>
    </source>
</evidence>
<accession>A0ABV1WL81</accession>
<proteinExistence type="inferred from homology"/>
<dbReference type="Gene3D" id="3.30.420.40">
    <property type="match status" value="1"/>
</dbReference>
<dbReference type="EMBL" id="JBEPCU010002090">
    <property type="protein sequence ID" value="MER6984920.1"/>
    <property type="molecule type" value="Genomic_DNA"/>
</dbReference>
<protein>
    <submittedName>
        <fullName evidence="2">Ppx/GppA family phosphatase</fullName>
    </submittedName>
</protein>
<comment type="caution">
    <text evidence="2">The sequence shown here is derived from an EMBL/GenBank/DDBJ whole genome shotgun (WGS) entry which is preliminary data.</text>
</comment>
<organism evidence="2 3">
    <name type="scientific">Streptomyces carpinensis</name>
    <dbReference type="NCBI Taxonomy" id="66369"/>
    <lineage>
        <taxon>Bacteria</taxon>
        <taxon>Bacillati</taxon>
        <taxon>Actinomycetota</taxon>
        <taxon>Actinomycetes</taxon>
        <taxon>Kitasatosporales</taxon>
        <taxon>Streptomycetaceae</taxon>
        <taxon>Streptomyces</taxon>
    </lineage>
</organism>
<dbReference type="PANTHER" id="PTHR30005:SF0">
    <property type="entry name" value="RETROGRADE REGULATION PROTEIN 2"/>
    <property type="match status" value="1"/>
</dbReference>
<sequence>MRISVVDVGSNTVRLVVADAQGGVPLPVHTAKWRLRLSEQVTPGEDIADEAVERLVQAVGEASATAARWGAAEPLAFATAVVRGAPNRLRVLR</sequence>
<evidence type="ECO:0000313" key="3">
    <source>
        <dbReference type="Proteomes" id="UP001458415"/>
    </source>
</evidence>
<feature type="non-terminal residue" evidence="2">
    <location>
        <position position="93"/>
    </location>
</feature>
<name>A0ABV1WL81_9ACTN</name>
<keyword evidence="3" id="KW-1185">Reference proteome</keyword>
<reference evidence="2 3" key="1">
    <citation type="submission" date="2024-06" db="EMBL/GenBank/DDBJ databases">
        <title>The Natural Products Discovery Center: Release of the First 8490 Sequenced Strains for Exploring Actinobacteria Biosynthetic Diversity.</title>
        <authorList>
            <person name="Kalkreuter E."/>
            <person name="Kautsar S.A."/>
            <person name="Yang D."/>
            <person name="Bader C.D."/>
            <person name="Teijaro C.N."/>
            <person name="Fluegel L."/>
            <person name="Davis C.M."/>
            <person name="Simpson J.R."/>
            <person name="Lauterbach L."/>
            <person name="Steele A.D."/>
            <person name="Gui C."/>
            <person name="Meng S."/>
            <person name="Li G."/>
            <person name="Viehrig K."/>
            <person name="Ye F."/>
            <person name="Su P."/>
            <person name="Kiefer A.F."/>
            <person name="Nichols A."/>
            <person name="Cepeda A.J."/>
            <person name="Yan W."/>
            <person name="Fan B."/>
            <person name="Jiang Y."/>
            <person name="Adhikari A."/>
            <person name="Zheng C.-J."/>
            <person name="Schuster L."/>
            <person name="Cowan T.M."/>
            <person name="Smanski M.J."/>
            <person name="Chevrette M.G."/>
            <person name="De Carvalho L.P.S."/>
            <person name="Shen B."/>
        </authorList>
    </citation>
    <scope>NUCLEOTIDE SEQUENCE [LARGE SCALE GENOMIC DNA]</scope>
    <source>
        <strain evidence="2 3">NPDC000634</strain>
    </source>
</reference>
<evidence type="ECO:0000256" key="1">
    <source>
        <dbReference type="ARBA" id="ARBA00007125"/>
    </source>
</evidence>
<comment type="similarity">
    <text evidence="1">Belongs to the GppA/Ppx family.</text>
</comment>
<gene>
    <name evidence="2" type="ORF">ABT317_50290</name>
</gene>
<dbReference type="SUPFAM" id="SSF53067">
    <property type="entry name" value="Actin-like ATPase domain"/>
    <property type="match status" value="1"/>
</dbReference>